<dbReference type="RefSeq" id="WP_275617087.1">
    <property type="nucleotide sequence ID" value="NZ_JARFVB010000016.1"/>
</dbReference>
<dbReference type="Proteomes" id="UP001221366">
    <property type="component" value="Unassembled WGS sequence"/>
</dbReference>
<dbReference type="InterPro" id="IPR014976">
    <property type="entry name" value="AbpA_HamA_C"/>
</dbReference>
<evidence type="ECO:0000313" key="3">
    <source>
        <dbReference type="Proteomes" id="UP001221366"/>
    </source>
</evidence>
<feature type="domain" description="Anti-bacteriophage protein A/HamA C-terminal" evidence="1">
    <location>
        <begin position="20"/>
        <end position="88"/>
    </location>
</feature>
<sequence>MAKKISEINWSKLLKVDSAHFTSWFNLADERIIGGANIKFYGLKFKNGKPDYKGFIEYLFAQTEKYVFDEKEIIEIKEDGDSPQEKALSVNLQLKVD</sequence>
<reference evidence="2 3" key="1">
    <citation type="submission" date="2023-03" db="EMBL/GenBank/DDBJ databases">
        <title>Muricauda XX sp. nov. and Muricauda XXX sp. nov., two novel species isolated from Okinawa Trough.</title>
        <authorList>
            <person name="Cao W."/>
            <person name="Deng X."/>
        </authorList>
    </citation>
    <scope>NUCLEOTIDE SEQUENCE [LARGE SCALE GENOMIC DNA]</scope>
    <source>
        <strain evidence="2 3">334s03</strain>
    </source>
</reference>
<name>A0ABT5Y3D0_9FLAO</name>
<dbReference type="EMBL" id="JARFVB010000016">
    <property type="protein sequence ID" value="MDF0717963.1"/>
    <property type="molecule type" value="Genomic_DNA"/>
</dbReference>
<gene>
    <name evidence="2" type="ORF">PY092_17500</name>
</gene>
<dbReference type="Pfam" id="PF08878">
    <property type="entry name" value="HamA"/>
    <property type="match status" value="1"/>
</dbReference>
<organism evidence="2 3">
    <name type="scientific">Flagellimonas yonaguniensis</name>
    <dbReference type="NCBI Taxonomy" id="3031325"/>
    <lineage>
        <taxon>Bacteria</taxon>
        <taxon>Pseudomonadati</taxon>
        <taxon>Bacteroidota</taxon>
        <taxon>Flavobacteriia</taxon>
        <taxon>Flavobacteriales</taxon>
        <taxon>Flavobacteriaceae</taxon>
        <taxon>Flagellimonas</taxon>
    </lineage>
</organism>
<proteinExistence type="predicted"/>
<keyword evidence="3" id="KW-1185">Reference proteome</keyword>
<evidence type="ECO:0000313" key="2">
    <source>
        <dbReference type="EMBL" id="MDF0717963.1"/>
    </source>
</evidence>
<evidence type="ECO:0000259" key="1">
    <source>
        <dbReference type="Pfam" id="PF08878"/>
    </source>
</evidence>
<comment type="caution">
    <text evidence="2">The sequence shown here is derived from an EMBL/GenBank/DDBJ whole genome shotgun (WGS) entry which is preliminary data.</text>
</comment>
<protein>
    <recommendedName>
        <fullName evidence="1">Anti-bacteriophage protein A/HamA C-terminal domain-containing protein</fullName>
    </recommendedName>
</protein>
<accession>A0ABT5Y3D0</accession>